<feature type="compositionally biased region" description="Acidic residues" evidence="2">
    <location>
        <begin position="423"/>
        <end position="446"/>
    </location>
</feature>
<dbReference type="EMBL" id="JH711580">
    <property type="protein sequence ID" value="EIW80082.1"/>
    <property type="molecule type" value="Genomic_DNA"/>
</dbReference>
<keyword evidence="5" id="KW-1185">Reference proteome</keyword>
<evidence type="ECO:0000256" key="3">
    <source>
        <dbReference type="SAM" id="Phobius"/>
    </source>
</evidence>
<dbReference type="Proteomes" id="UP000053558">
    <property type="component" value="Unassembled WGS sequence"/>
</dbReference>
<dbReference type="GeneID" id="19205608"/>
<dbReference type="RefSeq" id="XP_007770362.1">
    <property type="nucleotide sequence ID" value="XM_007772172.1"/>
</dbReference>
<gene>
    <name evidence="4" type="ORF">CONPUDRAFT_166674</name>
</gene>
<feature type="region of interest" description="Disordered" evidence="2">
    <location>
        <begin position="692"/>
        <end position="711"/>
    </location>
</feature>
<feature type="region of interest" description="Disordered" evidence="2">
    <location>
        <begin position="611"/>
        <end position="683"/>
    </location>
</feature>
<feature type="compositionally biased region" description="Low complexity" evidence="2">
    <location>
        <begin position="151"/>
        <end position="168"/>
    </location>
</feature>
<evidence type="ECO:0000256" key="2">
    <source>
        <dbReference type="SAM" id="MobiDB-lite"/>
    </source>
</evidence>
<protein>
    <submittedName>
        <fullName evidence="4">Uncharacterized protein</fullName>
    </submittedName>
</protein>
<evidence type="ECO:0000313" key="4">
    <source>
        <dbReference type="EMBL" id="EIW80082.1"/>
    </source>
</evidence>
<feature type="region of interest" description="Disordered" evidence="2">
    <location>
        <begin position="184"/>
        <end position="250"/>
    </location>
</feature>
<feature type="transmembrane region" description="Helical" evidence="3">
    <location>
        <begin position="20"/>
        <end position="39"/>
    </location>
</feature>
<feature type="compositionally biased region" description="Polar residues" evidence="2">
    <location>
        <begin position="225"/>
        <end position="237"/>
    </location>
</feature>
<feature type="compositionally biased region" description="Low complexity" evidence="2">
    <location>
        <begin position="282"/>
        <end position="307"/>
    </location>
</feature>
<keyword evidence="1" id="KW-0175">Coiled coil</keyword>
<evidence type="ECO:0000256" key="1">
    <source>
        <dbReference type="SAM" id="Coils"/>
    </source>
</evidence>
<proteinExistence type="predicted"/>
<feature type="compositionally biased region" description="Polar residues" evidence="2">
    <location>
        <begin position="655"/>
        <end position="683"/>
    </location>
</feature>
<sequence>MFTSTDSLHSYLSQVGDVDIMADFVITFILVLAFIIVSLDGDVKRLASDEDDGFIPPFPGSTTAFFSFLSQDIICESRIPQLVNTAACQPYILGSSPSIPSLTHPPIPQVVSIPVRSNMVNEDCSDANTIPAIMVTPSETLGFAPTTILESPSSRSTTPSSDRSSISRIPRLVMRSFAQDEVVTSTPCGLGSGARRAKGSVVNTTRSTRSPTPSSTRIHTPSPVPSRSPSLARSRTPSPTPSRGCPPTWDPLNGRYSPCGRCNHRHSRSVSPGPRKQHLSLRSRSVSPNPRSSSANSSGSTGGSETLVHSDVNDSKDASTSSTILTDEELIPGFAEIVDKRASQNVEKILSKRASSAAPSSAPASVAIIEQDLSATSSPSTPTEDGLYFKDINLMSMESIIAERDFILGCLASPRSVDSIFSSDDESDIGSEESQEGPDTGEDDEPAATQLIASDDSPIEITNDYHLLPLILNIVTTRKEVIQHRHDALAELEICARKAEEVRSERDSLESTCKGSGHSDFVGLAGSADAYRSMGAMLSRAVSPAPAGIPDFISLTTILKAELANLNRQSVHWKITATQSSKRHSFLEIELAALTHEVQRLSVEREQAQLDVTISSPSSSRSASPPPLPQSTSSSITSIVEPSSTELSSTMSTSPIQSPTAVIPSLETSSPNDPNSSVLTATIPSSSTLSLRTPYCSELSSPPNPSSPVPQVTIDDVTSIPSLATDHIMLEAAFALHLPALPQTTMTSLVTSTMLSPPVVGSPRDGADNPPQSLVSMASGDSYTYDRYRERLEHGTITLRGIDVYEPRRRDRVWKKVKKTFKSKSKRKDEHEKYGHFPEGWRLEVLRERPKKKTWKKVMTMGCSC</sequence>
<dbReference type="AlphaFoldDB" id="A0A5M3MLH2"/>
<comment type="caution">
    <text evidence="4">The sequence shown here is derived from an EMBL/GenBank/DDBJ whole genome shotgun (WGS) entry which is preliminary data.</text>
</comment>
<keyword evidence="3" id="KW-1133">Transmembrane helix</keyword>
<keyword evidence="3" id="KW-0472">Membrane</keyword>
<dbReference type="KEGG" id="cput:CONPUDRAFT_166674"/>
<feature type="region of interest" description="Disordered" evidence="2">
    <location>
        <begin position="757"/>
        <end position="778"/>
    </location>
</feature>
<organism evidence="4 5">
    <name type="scientific">Coniophora puteana (strain RWD-64-598)</name>
    <name type="common">Brown rot fungus</name>
    <dbReference type="NCBI Taxonomy" id="741705"/>
    <lineage>
        <taxon>Eukaryota</taxon>
        <taxon>Fungi</taxon>
        <taxon>Dikarya</taxon>
        <taxon>Basidiomycota</taxon>
        <taxon>Agaricomycotina</taxon>
        <taxon>Agaricomycetes</taxon>
        <taxon>Agaricomycetidae</taxon>
        <taxon>Boletales</taxon>
        <taxon>Coniophorineae</taxon>
        <taxon>Coniophoraceae</taxon>
        <taxon>Coniophora</taxon>
    </lineage>
</organism>
<keyword evidence="3" id="KW-0812">Transmembrane</keyword>
<feature type="compositionally biased region" description="Low complexity" evidence="2">
    <location>
        <begin position="630"/>
        <end position="654"/>
    </location>
</feature>
<feature type="region of interest" description="Disordered" evidence="2">
    <location>
        <begin position="145"/>
        <end position="168"/>
    </location>
</feature>
<accession>A0A5M3MLH2</accession>
<reference evidence="5" key="1">
    <citation type="journal article" date="2012" name="Science">
        <title>The Paleozoic origin of enzymatic lignin decomposition reconstructed from 31 fungal genomes.</title>
        <authorList>
            <person name="Floudas D."/>
            <person name="Binder M."/>
            <person name="Riley R."/>
            <person name="Barry K."/>
            <person name="Blanchette R.A."/>
            <person name="Henrissat B."/>
            <person name="Martinez A.T."/>
            <person name="Otillar R."/>
            <person name="Spatafora J.W."/>
            <person name="Yadav J.S."/>
            <person name="Aerts A."/>
            <person name="Benoit I."/>
            <person name="Boyd A."/>
            <person name="Carlson A."/>
            <person name="Copeland A."/>
            <person name="Coutinho P.M."/>
            <person name="de Vries R.P."/>
            <person name="Ferreira P."/>
            <person name="Findley K."/>
            <person name="Foster B."/>
            <person name="Gaskell J."/>
            <person name="Glotzer D."/>
            <person name="Gorecki P."/>
            <person name="Heitman J."/>
            <person name="Hesse C."/>
            <person name="Hori C."/>
            <person name="Igarashi K."/>
            <person name="Jurgens J.A."/>
            <person name="Kallen N."/>
            <person name="Kersten P."/>
            <person name="Kohler A."/>
            <person name="Kuees U."/>
            <person name="Kumar T.K.A."/>
            <person name="Kuo A."/>
            <person name="LaButti K."/>
            <person name="Larrondo L.F."/>
            <person name="Lindquist E."/>
            <person name="Ling A."/>
            <person name="Lombard V."/>
            <person name="Lucas S."/>
            <person name="Lundell T."/>
            <person name="Martin R."/>
            <person name="McLaughlin D.J."/>
            <person name="Morgenstern I."/>
            <person name="Morin E."/>
            <person name="Murat C."/>
            <person name="Nagy L.G."/>
            <person name="Nolan M."/>
            <person name="Ohm R.A."/>
            <person name="Patyshakuliyeva A."/>
            <person name="Rokas A."/>
            <person name="Ruiz-Duenas F.J."/>
            <person name="Sabat G."/>
            <person name="Salamov A."/>
            <person name="Samejima M."/>
            <person name="Schmutz J."/>
            <person name="Slot J.C."/>
            <person name="St John F."/>
            <person name="Stenlid J."/>
            <person name="Sun H."/>
            <person name="Sun S."/>
            <person name="Syed K."/>
            <person name="Tsang A."/>
            <person name="Wiebenga A."/>
            <person name="Young D."/>
            <person name="Pisabarro A."/>
            <person name="Eastwood D.C."/>
            <person name="Martin F."/>
            <person name="Cullen D."/>
            <person name="Grigoriev I.V."/>
            <person name="Hibbett D.S."/>
        </authorList>
    </citation>
    <scope>NUCLEOTIDE SEQUENCE [LARGE SCALE GENOMIC DNA]</scope>
    <source>
        <strain evidence="5">RWD-64-598 SS2</strain>
    </source>
</reference>
<evidence type="ECO:0000313" key="5">
    <source>
        <dbReference type="Proteomes" id="UP000053558"/>
    </source>
</evidence>
<feature type="region of interest" description="Disordered" evidence="2">
    <location>
        <begin position="263"/>
        <end position="322"/>
    </location>
</feature>
<feature type="region of interest" description="Disordered" evidence="2">
    <location>
        <begin position="421"/>
        <end position="446"/>
    </location>
</feature>
<feature type="compositionally biased region" description="Low complexity" evidence="2">
    <location>
        <begin position="204"/>
        <end position="221"/>
    </location>
</feature>
<feature type="coiled-coil region" evidence="1">
    <location>
        <begin position="584"/>
        <end position="611"/>
    </location>
</feature>
<name>A0A5M3MLH2_CONPW</name>